<dbReference type="SMART" id="SM00304">
    <property type="entry name" value="HAMP"/>
    <property type="match status" value="1"/>
</dbReference>
<dbReference type="Pfam" id="PF07228">
    <property type="entry name" value="SpoIIE"/>
    <property type="match status" value="1"/>
</dbReference>
<protein>
    <submittedName>
        <fullName evidence="6">Phosphoserine phosphatase RsbU</fullName>
        <ecNumber evidence="6">3.1.3.3</ecNumber>
    </submittedName>
</protein>
<keyword evidence="7" id="KW-1185">Reference proteome</keyword>
<evidence type="ECO:0000256" key="1">
    <source>
        <dbReference type="ARBA" id="ARBA00022801"/>
    </source>
</evidence>
<accession>A0A518BRT4</accession>
<dbReference type="InterPro" id="IPR003660">
    <property type="entry name" value="HAMP_dom"/>
</dbReference>
<dbReference type="Proteomes" id="UP000316921">
    <property type="component" value="Chromosome"/>
</dbReference>
<dbReference type="PANTHER" id="PTHR43156:SF2">
    <property type="entry name" value="STAGE II SPORULATION PROTEIN E"/>
    <property type="match status" value="1"/>
</dbReference>
<keyword evidence="2" id="KW-0175">Coiled coil</keyword>
<dbReference type="PROSITE" id="PS50885">
    <property type="entry name" value="HAMP"/>
    <property type="match status" value="1"/>
</dbReference>
<sequence>MSRGRGAERSGGIGLAARFTFAIAGALVLVGGGAGYLIVRSATAVTENYAERLLASSVALSERAESGAWRAAGGTGTRRGERHEGGVSSEPVRVDGAVDAELFRAGEGSAEVRLFVPAERDDVGRTLLGLVLPILAAMVLVGVGVAWWAASQFTSPLRAIIKSVRQISIHDPRYRGRVGGGGSEIASLSRALDRMSDELSEAREAELELDAREREAELTGAVRDALMPLATPLLAGFDVGAFHLAGPELGGAFHDFIELDDGSLGLLVCDVGASGAPAALIGATARAFLRSALRRGDEVTAALAEVNRELARDVLRGTWVSALYVQLEPGGDAATVVCAGHRLPVLRIGAADGKLRVLQPGGLALGLDKGPVFARRLDVQRLEVAPGDRLVLAGAAAAGLPDENGDELGERGFYQLVVGRAGLSTDRFLRGLRADLEAFCADEVFPADLSVVTVRRDD</sequence>
<keyword evidence="1 6" id="KW-0378">Hydrolase</keyword>
<dbReference type="EMBL" id="CP036287">
    <property type="protein sequence ID" value="QDU69681.1"/>
    <property type="molecule type" value="Genomic_DNA"/>
</dbReference>
<dbReference type="SMART" id="SM00331">
    <property type="entry name" value="PP2C_SIG"/>
    <property type="match status" value="1"/>
</dbReference>
<dbReference type="KEGG" id="pbap:Pla133_48020"/>
<feature type="transmembrane region" description="Helical" evidence="4">
    <location>
        <begin position="15"/>
        <end position="39"/>
    </location>
</feature>
<proteinExistence type="predicted"/>
<name>A0A518BRT4_9BACT</name>
<dbReference type="InterPro" id="IPR001932">
    <property type="entry name" value="PPM-type_phosphatase-like_dom"/>
</dbReference>
<organism evidence="6 7">
    <name type="scientific">Engelhardtia mirabilis</name>
    <dbReference type="NCBI Taxonomy" id="2528011"/>
    <lineage>
        <taxon>Bacteria</taxon>
        <taxon>Pseudomonadati</taxon>
        <taxon>Planctomycetota</taxon>
        <taxon>Planctomycetia</taxon>
        <taxon>Planctomycetia incertae sedis</taxon>
        <taxon>Engelhardtia</taxon>
    </lineage>
</organism>
<keyword evidence="4" id="KW-0472">Membrane</keyword>
<dbReference type="Gene3D" id="6.10.340.10">
    <property type="match status" value="1"/>
</dbReference>
<evidence type="ECO:0000259" key="5">
    <source>
        <dbReference type="PROSITE" id="PS50885"/>
    </source>
</evidence>
<dbReference type="RefSeq" id="WP_145069799.1">
    <property type="nucleotide sequence ID" value="NZ_CP036287.1"/>
</dbReference>
<dbReference type="EC" id="3.1.3.3" evidence="6"/>
<dbReference type="Gene3D" id="3.60.40.10">
    <property type="entry name" value="PPM-type phosphatase domain"/>
    <property type="match status" value="1"/>
</dbReference>
<dbReference type="GO" id="GO:0016791">
    <property type="term" value="F:phosphatase activity"/>
    <property type="evidence" value="ECO:0007669"/>
    <property type="project" value="TreeGrafter"/>
</dbReference>
<evidence type="ECO:0000256" key="3">
    <source>
        <dbReference type="SAM" id="MobiDB-lite"/>
    </source>
</evidence>
<feature type="domain" description="HAMP" evidence="5">
    <location>
        <begin position="151"/>
        <end position="204"/>
    </location>
</feature>
<gene>
    <name evidence="6" type="primary">rsbU_2</name>
    <name evidence="6" type="ORF">Pla133_48020</name>
</gene>
<keyword evidence="4" id="KW-1133">Transmembrane helix</keyword>
<feature type="region of interest" description="Disordered" evidence="3">
    <location>
        <begin position="70"/>
        <end position="90"/>
    </location>
</feature>
<feature type="coiled-coil region" evidence="2">
    <location>
        <begin position="185"/>
        <end position="215"/>
    </location>
</feature>
<evidence type="ECO:0000313" key="7">
    <source>
        <dbReference type="Proteomes" id="UP000316921"/>
    </source>
</evidence>
<dbReference type="InterPro" id="IPR052016">
    <property type="entry name" value="Bact_Sigma-Reg"/>
</dbReference>
<evidence type="ECO:0000313" key="6">
    <source>
        <dbReference type="EMBL" id="QDU69681.1"/>
    </source>
</evidence>
<evidence type="ECO:0000256" key="2">
    <source>
        <dbReference type="SAM" id="Coils"/>
    </source>
</evidence>
<dbReference type="GO" id="GO:0007165">
    <property type="term" value="P:signal transduction"/>
    <property type="evidence" value="ECO:0007669"/>
    <property type="project" value="InterPro"/>
</dbReference>
<dbReference type="InterPro" id="IPR036457">
    <property type="entry name" value="PPM-type-like_dom_sf"/>
</dbReference>
<dbReference type="AlphaFoldDB" id="A0A518BRT4"/>
<dbReference type="GO" id="GO:0016020">
    <property type="term" value="C:membrane"/>
    <property type="evidence" value="ECO:0007669"/>
    <property type="project" value="InterPro"/>
</dbReference>
<dbReference type="PANTHER" id="PTHR43156">
    <property type="entry name" value="STAGE II SPORULATION PROTEIN E-RELATED"/>
    <property type="match status" value="1"/>
</dbReference>
<feature type="transmembrane region" description="Helical" evidence="4">
    <location>
        <begin position="127"/>
        <end position="150"/>
    </location>
</feature>
<evidence type="ECO:0000256" key="4">
    <source>
        <dbReference type="SAM" id="Phobius"/>
    </source>
</evidence>
<keyword evidence="4" id="KW-0812">Transmembrane</keyword>
<reference evidence="6 7" key="1">
    <citation type="submission" date="2019-02" db="EMBL/GenBank/DDBJ databases">
        <title>Deep-cultivation of Planctomycetes and their phenomic and genomic characterization uncovers novel biology.</title>
        <authorList>
            <person name="Wiegand S."/>
            <person name="Jogler M."/>
            <person name="Boedeker C."/>
            <person name="Pinto D."/>
            <person name="Vollmers J."/>
            <person name="Rivas-Marin E."/>
            <person name="Kohn T."/>
            <person name="Peeters S.H."/>
            <person name="Heuer A."/>
            <person name="Rast P."/>
            <person name="Oberbeckmann S."/>
            <person name="Bunk B."/>
            <person name="Jeske O."/>
            <person name="Meyerdierks A."/>
            <person name="Storesund J.E."/>
            <person name="Kallscheuer N."/>
            <person name="Luecker S."/>
            <person name="Lage O.M."/>
            <person name="Pohl T."/>
            <person name="Merkel B.J."/>
            <person name="Hornburger P."/>
            <person name="Mueller R.-W."/>
            <person name="Bruemmer F."/>
            <person name="Labrenz M."/>
            <person name="Spormann A.M."/>
            <person name="Op den Camp H."/>
            <person name="Overmann J."/>
            <person name="Amann R."/>
            <person name="Jetten M.S.M."/>
            <person name="Mascher T."/>
            <person name="Medema M.H."/>
            <person name="Devos D.P."/>
            <person name="Kaster A.-K."/>
            <person name="Ovreas L."/>
            <person name="Rohde M."/>
            <person name="Galperin M.Y."/>
            <person name="Jogler C."/>
        </authorList>
    </citation>
    <scope>NUCLEOTIDE SEQUENCE [LARGE SCALE GENOMIC DNA]</scope>
    <source>
        <strain evidence="6 7">Pla133</strain>
    </source>
</reference>